<evidence type="ECO:0000259" key="2">
    <source>
        <dbReference type="Pfam" id="PF16249"/>
    </source>
</evidence>
<evidence type="ECO:0000256" key="1">
    <source>
        <dbReference type="SAM" id="SignalP"/>
    </source>
</evidence>
<feature type="domain" description="DUF4906" evidence="2">
    <location>
        <begin position="303"/>
        <end position="372"/>
    </location>
</feature>
<gene>
    <name evidence="3" type="ORF">DW228_24190</name>
</gene>
<dbReference type="Pfam" id="PF16249">
    <property type="entry name" value="DUF4906"/>
    <property type="match status" value="1"/>
</dbReference>
<evidence type="ECO:0000313" key="3">
    <source>
        <dbReference type="EMBL" id="RHH04875.1"/>
    </source>
</evidence>
<dbReference type="InterPro" id="IPR032594">
    <property type="entry name" value="DUF4906"/>
</dbReference>
<feature type="chain" id="PRO_5030071670" evidence="1">
    <location>
        <begin position="36"/>
        <end position="831"/>
    </location>
</feature>
<name>A0A396BPK0_BACFG</name>
<dbReference type="AlphaFoldDB" id="A0A396BPK0"/>
<dbReference type="EMBL" id="QRJE01000067">
    <property type="protein sequence ID" value="RHH04875.1"/>
    <property type="molecule type" value="Genomic_DNA"/>
</dbReference>
<evidence type="ECO:0000313" key="4">
    <source>
        <dbReference type="Proteomes" id="UP000266644"/>
    </source>
</evidence>
<sequence>MKIRVYKQRPRVFASLPAGVFAALLAGLFSCLSLAACSDDLPMEEGISSLPKGLVEVTLPLTLEEAADGYDLESRKAQTRSDGSKKAVDVQLLSPAGTRAADDPLKTAKPDKIYELHVVQLKPDGTVLTDAGINYNGGTPIELGKKVTLQLKPSDNCQLIIYARGGTSSEGGAAGGSLTSSTWTTFKVPAARINGITDEAGMKNMPYYLHLKQVKVIAGAGTGEGIVQSVTGEDVRLRLRRLAARLNVTWTYNVSGYTLQEITLQDIPLNYIAIPSTTKAIYPSIVDQYTTVKVSDPATGTFSCWMPRNVRGTVNITNQARRGKVNAPAGSGYLRFVATKNDNPKKKLVYRIYLGGNVTNDFNILDNTNYNYALTFAHTNENIWKEDDRVEYLNGSLSASENNNSPVPTANCFMVEPGGSFNFDPFLYRQAGKDIENTTLKGWANSARGGIKSVKLVWQTRENGDVGDPVIGIVNSGSDHSNIVEVKRTDGSSIETTPAKAPGECRIYCRVAANTTGGNGLIAAYDAAGNILWSWHVWVTDYSPSPHGNVTVLEPATKRKQKYTYRSDIDQPPMMDRNLGALAGYVAVPTGNDSELEKSKANGLHYQWGRKDPFPGSFTTKTINSVTIPNKATVPTEGLLNLYGPDGYTFIPRSITGNGASIEASCMNPMNVYGRPWYAVEAQYWGNVSTQENKTLYDPCPQGWRAPEGKNFYSLFSNTGYNGGGATSTNSALRSQNSDYVADGGALLLYDTKGGTTYFRMTGYQEYPTQFNYIGKMLNIWCRDHAKSGSNWMSSAFCINRGGLNGQYVSNVSREWNFTDAHNIRCIQEEK</sequence>
<dbReference type="PROSITE" id="PS51257">
    <property type="entry name" value="PROKAR_LIPOPROTEIN"/>
    <property type="match status" value="1"/>
</dbReference>
<protein>
    <submittedName>
        <fullName evidence="3">DUF4906 domain-containing protein</fullName>
    </submittedName>
</protein>
<dbReference type="RefSeq" id="WP_050550857.1">
    <property type="nucleotide sequence ID" value="NZ_CP036539.1"/>
</dbReference>
<reference evidence="3 4" key="1">
    <citation type="submission" date="2018-08" db="EMBL/GenBank/DDBJ databases">
        <title>A genome reference for cultivated species of the human gut microbiota.</title>
        <authorList>
            <person name="Zou Y."/>
            <person name="Xue W."/>
            <person name="Luo G."/>
        </authorList>
    </citation>
    <scope>NUCLEOTIDE SEQUENCE [LARGE SCALE GENOMIC DNA]</scope>
    <source>
        <strain evidence="3 4">AM18-6</strain>
    </source>
</reference>
<organism evidence="3 4">
    <name type="scientific">Bacteroides fragilis</name>
    <dbReference type="NCBI Taxonomy" id="817"/>
    <lineage>
        <taxon>Bacteria</taxon>
        <taxon>Pseudomonadati</taxon>
        <taxon>Bacteroidota</taxon>
        <taxon>Bacteroidia</taxon>
        <taxon>Bacteroidales</taxon>
        <taxon>Bacteroidaceae</taxon>
        <taxon>Bacteroides</taxon>
    </lineage>
</organism>
<feature type="signal peptide" evidence="1">
    <location>
        <begin position="1"/>
        <end position="35"/>
    </location>
</feature>
<keyword evidence="1" id="KW-0732">Signal</keyword>
<dbReference type="Proteomes" id="UP000266644">
    <property type="component" value="Unassembled WGS sequence"/>
</dbReference>
<accession>A0A396BPK0</accession>
<comment type="caution">
    <text evidence="3">The sequence shown here is derived from an EMBL/GenBank/DDBJ whole genome shotgun (WGS) entry which is preliminary data.</text>
</comment>
<proteinExistence type="predicted"/>